<dbReference type="CDD" id="cd00082">
    <property type="entry name" value="HisKA"/>
    <property type="match status" value="1"/>
</dbReference>
<evidence type="ECO:0000313" key="24">
    <source>
        <dbReference type="Proteomes" id="UP000520592"/>
    </source>
</evidence>
<dbReference type="CDD" id="cd13707">
    <property type="entry name" value="PBP2_BvgS_D2"/>
    <property type="match status" value="1"/>
</dbReference>
<dbReference type="CDD" id="cd16922">
    <property type="entry name" value="HATPase_EvgS-ArcB-TorS-like"/>
    <property type="match status" value="1"/>
</dbReference>
<dbReference type="CDD" id="cd13705">
    <property type="entry name" value="PBP2_BvgS_D1"/>
    <property type="match status" value="1"/>
</dbReference>
<dbReference type="FunFam" id="3.30.565.10:FF:000010">
    <property type="entry name" value="Sensor histidine kinase RcsC"/>
    <property type="match status" value="1"/>
</dbReference>
<dbReference type="InterPro" id="IPR049871">
    <property type="entry name" value="BvgS-like_periplasmic2"/>
</dbReference>
<dbReference type="SUPFAM" id="SSF52172">
    <property type="entry name" value="CheY-like"/>
    <property type="match status" value="1"/>
</dbReference>
<sequence>MPTRLKDYLTIITGMFLCLSALAEPGDVSNFALLSRSSSGHLEVRFDKEQRRWIQDRRTLVLGTSAPDYPPFDMTISGRDYEGITADYAGILARAMGLQVKVQSFATREAAIQALEDGQIDLLGSANGFEAVNKNIALSIPYAVDQPVLVTREGETRSLTDGLAGMRLSMVYHYLPLDEIKTLYPDAIIQFYPSYLNAINAVAFDQADVFLGDTISTHYLINKGYLRNVKMANFGKHEAYGFSFAVRGDNPLLLGILNSTLQAIPTGERESIAQRWSAGSDILLTDHKLQLTNREEQWLKANPVVRVVVNEALAPITFFDSDGNFRGVTADLLELIRLRTGLRFEVQKSRSLDDMIGRIGSGKADVIAAISPTHKRENLLHFSRPYMENSFVLLTAKGKDSAANLDQMQGKRLAITRGNPLTDYLRNDFAQIRLVETDDSLKAVELLAQGQVEGAVGSLVIANYLIASQVFDDKLQISATIGTQQAVFALATARGATELGSILDKALLSIAPDELGIVNSRWRGYTPVSDSYWRNYHRLIIQVVIGASVLLLLSLTWNAYMRRQIRQRQLAERALSDQFEFMRALVNGTPHPIYVRDRQGLLQTCNDSYLEAFSAKLEDVVGKSVQDGARALGNEQEADEYQADYLRVIAEGTPLICDRTLHIGGRELAIYHWILPYRNSLGDVQGIIGGWIDISERRQLVEELRSAKEQADDANRAKSTFLATMSHEIRTPMNAVIGMLELTLKRADQGHLDRPAIEVAYTSAKDLLELIGDILDIARIESGRLSLSPERVNLTELVDSVARVFDGLARQKSLSLVLLPATQHRPCDVLVDPLRFKQILSNLISNAIKFTEQGQVRIGLSIQPGADPQQVDVQLRVEDTGIGISHADQVRLFQPFAQADNSGHLARSGAGLGLVICRSLCEMMGGTLTLSSVPGQGTQVTVSLRLGCLEPVQGVVEREPEILPARHELNVLVVDDHPANRLLMCQQLGYLGHRFSTEQNGATGLQAWKDGHFDLVIVDCNMPVMNGYELTSRLREHEAAQSLPRCTVLGFTANAQPEERARCLQAGMDDCLFKPISLTALNQKLADLRPLHFDPPADPPFSIEGLNALTGGEPLLVRRLMDELLNSCRADRDELSALPLQSGPGAFTDMAHKIRGAARIIQAKALVEQCENMENACEQNVSAAVIDRAREAILEAMSALEGALQQHLAQLAEKNPGQDAAHHQTKPSQME</sequence>
<keyword evidence="7" id="KW-0808">Transferase</keyword>
<keyword evidence="13" id="KW-1133">Transmembrane helix</keyword>
<feature type="domain" description="PAC" evidence="21">
    <location>
        <begin position="654"/>
        <end position="706"/>
    </location>
</feature>
<evidence type="ECO:0000256" key="8">
    <source>
        <dbReference type="ARBA" id="ARBA00022692"/>
    </source>
</evidence>
<dbReference type="InterPro" id="IPR003594">
    <property type="entry name" value="HATPase_dom"/>
</dbReference>
<dbReference type="InterPro" id="IPR036641">
    <property type="entry name" value="HPT_dom_sf"/>
</dbReference>
<evidence type="ECO:0000259" key="20">
    <source>
        <dbReference type="PROSITE" id="PS50112"/>
    </source>
</evidence>
<dbReference type="InterPro" id="IPR008207">
    <property type="entry name" value="Sig_transdc_His_kin_Hpt_dom"/>
</dbReference>
<evidence type="ECO:0000256" key="1">
    <source>
        <dbReference type="ARBA" id="ARBA00000085"/>
    </source>
</evidence>
<keyword evidence="9" id="KW-0732">Signal</keyword>
<dbReference type="Gene3D" id="1.20.120.160">
    <property type="entry name" value="HPT domain"/>
    <property type="match status" value="1"/>
</dbReference>
<evidence type="ECO:0000259" key="18">
    <source>
        <dbReference type="PROSITE" id="PS50109"/>
    </source>
</evidence>
<dbReference type="GO" id="GO:0009927">
    <property type="term" value="F:histidine phosphotransfer kinase activity"/>
    <property type="evidence" value="ECO:0007669"/>
    <property type="project" value="TreeGrafter"/>
</dbReference>
<dbReference type="SUPFAM" id="SSF47384">
    <property type="entry name" value="Homodimeric domain of signal transducing histidine kinase"/>
    <property type="match status" value="1"/>
</dbReference>
<dbReference type="NCBIfam" id="TIGR00229">
    <property type="entry name" value="sensory_box"/>
    <property type="match status" value="1"/>
</dbReference>
<evidence type="ECO:0000256" key="2">
    <source>
        <dbReference type="ARBA" id="ARBA00004429"/>
    </source>
</evidence>
<name>A0A7Y7Y8J0_9PSED</name>
<dbReference type="InterPro" id="IPR013656">
    <property type="entry name" value="PAS_4"/>
</dbReference>
<dbReference type="PROSITE" id="PS50110">
    <property type="entry name" value="RESPONSE_REGULATORY"/>
    <property type="match status" value="1"/>
</dbReference>
<evidence type="ECO:0000256" key="11">
    <source>
        <dbReference type="ARBA" id="ARBA00022777"/>
    </source>
</evidence>
<keyword evidence="4" id="KW-1003">Cell membrane</keyword>
<evidence type="ECO:0000256" key="9">
    <source>
        <dbReference type="ARBA" id="ARBA00022729"/>
    </source>
</evidence>
<evidence type="ECO:0000256" key="14">
    <source>
        <dbReference type="ARBA" id="ARBA00023012"/>
    </source>
</evidence>
<dbReference type="InterPro" id="IPR036097">
    <property type="entry name" value="HisK_dim/P_sf"/>
</dbReference>
<evidence type="ECO:0000256" key="12">
    <source>
        <dbReference type="ARBA" id="ARBA00022840"/>
    </source>
</evidence>
<dbReference type="InterPro" id="IPR001789">
    <property type="entry name" value="Sig_transdc_resp-reg_receiver"/>
</dbReference>
<dbReference type="InterPro" id="IPR004358">
    <property type="entry name" value="Sig_transdc_His_kin-like_C"/>
</dbReference>
<dbReference type="RefSeq" id="WP_177057400.1">
    <property type="nucleotide sequence ID" value="NZ_JACAPS010000013.1"/>
</dbReference>
<dbReference type="Pfam" id="PF02518">
    <property type="entry name" value="HATPase_c"/>
    <property type="match status" value="1"/>
</dbReference>
<dbReference type="GO" id="GO:0005524">
    <property type="term" value="F:ATP binding"/>
    <property type="evidence" value="ECO:0007669"/>
    <property type="project" value="UniProtKB-KW"/>
</dbReference>
<evidence type="ECO:0000256" key="6">
    <source>
        <dbReference type="ARBA" id="ARBA00022553"/>
    </source>
</evidence>
<evidence type="ECO:0000256" key="15">
    <source>
        <dbReference type="ARBA" id="ARBA00023136"/>
    </source>
</evidence>
<comment type="catalytic activity">
    <reaction evidence="1">
        <text>ATP + protein L-histidine = ADP + protein N-phospho-L-histidine.</text>
        <dbReference type="EC" id="2.7.13.3"/>
    </reaction>
</comment>
<feature type="domain" description="HPt" evidence="22">
    <location>
        <begin position="1113"/>
        <end position="1207"/>
    </location>
</feature>
<comment type="caution">
    <text evidence="23">The sequence shown here is derived from an EMBL/GenBank/DDBJ whole genome shotgun (WGS) entry which is preliminary data.</text>
</comment>
<evidence type="ECO:0000256" key="17">
    <source>
        <dbReference type="PROSITE-ProRule" id="PRU00169"/>
    </source>
</evidence>
<keyword evidence="12" id="KW-0067">ATP-binding</keyword>
<dbReference type="PANTHER" id="PTHR43047:SF72">
    <property type="entry name" value="OSMOSENSING HISTIDINE PROTEIN KINASE SLN1"/>
    <property type="match status" value="1"/>
</dbReference>
<evidence type="ECO:0000256" key="13">
    <source>
        <dbReference type="ARBA" id="ARBA00022989"/>
    </source>
</evidence>
<dbReference type="InterPro" id="IPR049870">
    <property type="entry name" value="BvgS-like_periplasmic1"/>
</dbReference>
<dbReference type="InterPro" id="IPR011006">
    <property type="entry name" value="CheY-like_superfamily"/>
</dbReference>
<dbReference type="Pfam" id="PF00497">
    <property type="entry name" value="SBP_bac_3"/>
    <property type="match status" value="2"/>
</dbReference>
<protein>
    <recommendedName>
        <fullName evidence="3">histidine kinase</fullName>
        <ecNumber evidence="3">2.7.13.3</ecNumber>
    </recommendedName>
</protein>
<evidence type="ECO:0000256" key="4">
    <source>
        <dbReference type="ARBA" id="ARBA00022475"/>
    </source>
</evidence>
<keyword evidence="5" id="KW-0997">Cell inner membrane</keyword>
<keyword evidence="6 17" id="KW-0597">Phosphoprotein</keyword>
<evidence type="ECO:0000259" key="22">
    <source>
        <dbReference type="PROSITE" id="PS50894"/>
    </source>
</evidence>
<comment type="subcellular location">
    <subcellularLocation>
        <location evidence="2">Cell inner membrane</location>
        <topology evidence="2">Multi-pass membrane protein</topology>
    </subcellularLocation>
</comment>
<dbReference type="PROSITE" id="PS50109">
    <property type="entry name" value="HIS_KIN"/>
    <property type="match status" value="1"/>
</dbReference>
<dbReference type="SMART" id="SM00448">
    <property type="entry name" value="REC"/>
    <property type="match status" value="1"/>
</dbReference>
<feature type="domain" description="PAS" evidence="20">
    <location>
        <begin position="578"/>
        <end position="652"/>
    </location>
</feature>
<evidence type="ECO:0000256" key="3">
    <source>
        <dbReference type="ARBA" id="ARBA00012438"/>
    </source>
</evidence>
<dbReference type="Pfam" id="PF01627">
    <property type="entry name" value="Hpt"/>
    <property type="match status" value="1"/>
</dbReference>
<keyword evidence="11" id="KW-0418">Kinase</keyword>
<dbReference type="InterPro" id="IPR000014">
    <property type="entry name" value="PAS"/>
</dbReference>
<dbReference type="PROSITE" id="PS50113">
    <property type="entry name" value="PAC"/>
    <property type="match status" value="1"/>
</dbReference>
<dbReference type="SMART" id="SM00388">
    <property type="entry name" value="HisKA"/>
    <property type="match status" value="1"/>
</dbReference>
<dbReference type="GO" id="GO:0005886">
    <property type="term" value="C:plasma membrane"/>
    <property type="evidence" value="ECO:0007669"/>
    <property type="project" value="UniProtKB-SubCell"/>
</dbReference>
<evidence type="ECO:0000256" key="16">
    <source>
        <dbReference type="PROSITE-ProRule" id="PRU00110"/>
    </source>
</evidence>
<dbReference type="SUPFAM" id="SSF53850">
    <property type="entry name" value="Periplasmic binding protein-like II"/>
    <property type="match status" value="2"/>
</dbReference>
<evidence type="ECO:0000259" key="19">
    <source>
        <dbReference type="PROSITE" id="PS50110"/>
    </source>
</evidence>
<dbReference type="Gene3D" id="3.40.50.2300">
    <property type="match status" value="1"/>
</dbReference>
<feature type="domain" description="Histidine kinase" evidence="18">
    <location>
        <begin position="724"/>
        <end position="948"/>
    </location>
</feature>
<reference evidence="23 24" key="1">
    <citation type="submission" date="2020-04" db="EMBL/GenBank/DDBJ databases">
        <title>Molecular characterization of pseudomonads from Agaricus bisporus reveal novel blotch 2 pathogens in Western Europe.</title>
        <authorList>
            <person name="Taparia T."/>
            <person name="Krijger M."/>
            <person name="Haynes E."/>
            <person name="Elpinstone J.G."/>
            <person name="Noble R."/>
            <person name="Van Der Wolf J."/>
        </authorList>
    </citation>
    <scope>NUCLEOTIDE SEQUENCE [LARGE SCALE GENOMIC DNA]</scope>
    <source>
        <strain evidence="23 24">IPO3737</strain>
    </source>
</reference>
<dbReference type="PANTHER" id="PTHR43047">
    <property type="entry name" value="TWO-COMPONENT HISTIDINE PROTEIN KINASE"/>
    <property type="match status" value="1"/>
</dbReference>
<accession>A0A7Y7Y8J0</accession>
<dbReference type="Gene3D" id="3.30.565.10">
    <property type="entry name" value="Histidine kinase-like ATPase, C-terminal domain"/>
    <property type="match status" value="1"/>
</dbReference>
<dbReference type="PRINTS" id="PR00344">
    <property type="entry name" value="BCTRLSENSOR"/>
</dbReference>
<feature type="modified residue" description="Phosphohistidine" evidence="16">
    <location>
        <position position="1152"/>
    </location>
</feature>
<keyword evidence="8" id="KW-0812">Transmembrane</keyword>
<dbReference type="InterPro" id="IPR005467">
    <property type="entry name" value="His_kinase_dom"/>
</dbReference>
<dbReference type="InterPro" id="IPR003661">
    <property type="entry name" value="HisK_dim/P_dom"/>
</dbReference>
<dbReference type="SUPFAM" id="SSF55874">
    <property type="entry name" value="ATPase domain of HSP90 chaperone/DNA topoisomerase II/histidine kinase"/>
    <property type="match status" value="1"/>
</dbReference>
<dbReference type="Pfam" id="PF00512">
    <property type="entry name" value="HisKA"/>
    <property type="match status" value="1"/>
</dbReference>
<dbReference type="InterPro" id="IPR000700">
    <property type="entry name" value="PAS-assoc_C"/>
</dbReference>
<dbReference type="Proteomes" id="UP000520592">
    <property type="component" value="Unassembled WGS sequence"/>
</dbReference>
<dbReference type="Pfam" id="PF08448">
    <property type="entry name" value="PAS_4"/>
    <property type="match status" value="1"/>
</dbReference>
<organism evidence="23 24">
    <name type="scientific">Pseudomonas gingeri</name>
    <dbReference type="NCBI Taxonomy" id="117681"/>
    <lineage>
        <taxon>Bacteria</taxon>
        <taxon>Pseudomonadati</taxon>
        <taxon>Pseudomonadota</taxon>
        <taxon>Gammaproteobacteria</taxon>
        <taxon>Pseudomonadales</taxon>
        <taxon>Pseudomonadaceae</taxon>
        <taxon>Pseudomonas</taxon>
    </lineage>
</organism>
<dbReference type="Pfam" id="PF00072">
    <property type="entry name" value="Response_reg"/>
    <property type="match status" value="1"/>
</dbReference>
<dbReference type="PROSITE" id="PS50894">
    <property type="entry name" value="HPT"/>
    <property type="match status" value="1"/>
</dbReference>
<dbReference type="SMART" id="SM00062">
    <property type="entry name" value="PBPb"/>
    <property type="match status" value="2"/>
</dbReference>
<dbReference type="CDD" id="cd00088">
    <property type="entry name" value="HPT"/>
    <property type="match status" value="1"/>
</dbReference>
<feature type="modified residue" description="4-aspartylphosphate" evidence="17">
    <location>
        <position position="1019"/>
    </location>
</feature>
<dbReference type="SUPFAM" id="SSF55785">
    <property type="entry name" value="PYP-like sensor domain (PAS domain)"/>
    <property type="match status" value="1"/>
</dbReference>
<gene>
    <name evidence="23" type="ORF">HX876_05235</name>
</gene>
<dbReference type="InterPro" id="IPR036890">
    <property type="entry name" value="HATPase_C_sf"/>
</dbReference>
<dbReference type="SMART" id="SM00387">
    <property type="entry name" value="HATPase_c"/>
    <property type="match status" value="1"/>
</dbReference>
<dbReference type="SUPFAM" id="SSF47226">
    <property type="entry name" value="Histidine-containing phosphotransfer domain, HPT domain"/>
    <property type="match status" value="1"/>
</dbReference>
<keyword evidence="15" id="KW-0472">Membrane</keyword>
<dbReference type="Gene3D" id="3.40.190.10">
    <property type="entry name" value="Periplasmic binding protein-like II"/>
    <property type="match status" value="4"/>
</dbReference>
<evidence type="ECO:0000256" key="10">
    <source>
        <dbReference type="ARBA" id="ARBA00022741"/>
    </source>
</evidence>
<dbReference type="PROSITE" id="PS50112">
    <property type="entry name" value="PAS"/>
    <property type="match status" value="1"/>
</dbReference>
<dbReference type="GO" id="GO:0000155">
    <property type="term" value="F:phosphorelay sensor kinase activity"/>
    <property type="evidence" value="ECO:0007669"/>
    <property type="project" value="InterPro"/>
</dbReference>
<keyword evidence="14" id="KW-0902">Two-component regulatory system</keyword>
<dbReference type="Gene3D" id="3.30.450.20">
    <property type="entry name" value="PAS domain"/>
    <property type="match status" value="1"/>
</dbReference>
<evidence type="ECO:0000256" key="5">
    <source>
        <dbReference type="ARBA" id="ARBA00022519"/>
    </source>
</evidence>
<dbReference type="AlphaFoldDB" id="A0A7Y7Y8J0"/>
<feature type="domain" description="Response regulatory" evidence="19">
    <location>
        <begin position="970"/>
        <end position="1089"/>
    </location>
</feature>
<dbReference type="CDD" id="cd00130">
    <property type="entry name" value="PAS"/>
    <property type="match status" value="1"/>
</dbReference>
<dbReference type="InterPro" id="IPR001638">
    <property type="entry name" value="Solute-binding_3/MltF_N"/>
</dbReference>
<dbReference type="Gene3D" id="1.10.287.130">
    <property type="match status" value="1"/>
</dbReference>
<dbReference type="CDD" id="cd17546">
    <property type="entry name" value="REC_hyHK_CKI1_RcsC-like"/>
    <property type="match status" value="1"/>
</dbReference>
<dbReference type="InterPro" id="IPR035965">
    <property type="entry name" value="PAS-like_dom_sf"/>
</dbReference>
<evidence type="ECO:0000256" key="7">
    <source>
        <dbReference type="ARBA" id="ARBA00022679"/>
    </source>
</evidence>
<keyword evidence="10" id="KW-0547">Nucleotide-binding</keyword>
<evidence type="ECO:0000313" key="23">
    <source>
        <dbReference type="EMBL" id="NWC31780.1"/>
    </source>
</evidence>
<dbReference type="EMBL" id="JACAQD010000006">
    <property type="protein sequence ID" value="NWC31780.1"/>
    <property type="molecule type" value="Genomic_DNA"/>
</dbReference>
<proteinExistence type="predicted"/>
<evidence type="ECO:0000259" key="21">
    <source>
        <dbReference type="PROSITE" id="PS50113"/>
    </source>
</evidence>
<dbReference type="SMART" id="SM00073">
    <property type="entry name" value="HPT"/>
    <property type="match status" value="1"/>
</dbReference>
<dbReference type="EC" id="2.7.13.3" evidence="3"/>